<evidence type="ECO:0000256" key="4">
    <source>
        <dbReference type="ARBA" id="ARBA00022485"/>
    </source>
</evidence>
<dbReference type="InterPro" id="IPR058240">
    <property type="entry name" value="rSAM_sf"/>
</dbReference>
<keyword evidence="9 11" id="KW-0411">Iron-sulfur</keyword>
<dbReference type="CDD" id="cd01335">
    <property type="entry name" value="Radical_SAM"/>
    <property type="match status" value="1"/>
</dbReference>
<dbReference type="Proteomes" id="UP000189670">
    <property type="component" value="Unassembled WGS sequence"/>
</dbReference>
<evidence type="ECO:0000256" key="6">
    <source>
        <dbReference type="ARBA" id="ARBA00022723"/>
    </source>
</evidence>
<dbReference type="Pfam" id="PF04055">
    <property type="entry name" value="Radical_SAM"/>
    <property type="match status" value="1"/>
</dbReference>
<dbReference type="SFLD" id="SFLDS00029">
    <property type="entry name" value="Radical_SAM"/>
    <property type="match status" value="1"/>
</dbReference>
<evidence type="ECO:0000313" key="14">
    <source>
        <dbReference type="EMBL" id="ETR67695.1"/>
    </source>
</evidence>
<evidence type="ECO:0000256" key="7">
    <source>
        <dbReference type="ARBA" id="ARBA00022898"/>
    </source>
</evidence>
<dbReference type="PANTHER" id="PTHR30538:SF1">
    <property type="entry name" value="L-LYSINE 2,3-AMINOMUTASE"/>
    <property type="match status" value="1"/>
</dbReference>
<dbReference type="InterPro" id="IPR003739">
    <property type="entry name" value="Lys_aminomutase/Glu_NH3_mut"/>
</dbReference>
<sequence length="344" mass="39364">MPGKKTITTLQELSRHFNQSFEALQPVVDQYPMQIHTSVLGLISQPKDNPIASQFIPQIDELLDNNSVVDPLGEGQQSPVRQVVHRYPGRVVFLISNTCPSFCRFCMRKRWVGRQPQVSYEDIQSGINYIAQNRSIGEVILSGGEPFMRSDDCLLKVLSQLRQISHVTLIRIHSRVPILLPHRISMDLIEQIRRFHPIYLNLHINHVSELSTDAQRLIQRFVDAGFPLGSQTVLLKGINDSPEIMHELMQTLLSLRVRPYYIHQMDDTRGTNHFQTSIDMGLEIMAHLRGRISGMGVPQYMIDLPGGGGKIPLVPDYIVKRTSSSWHFRNYEGKQFEWKPPVIK</sequence>
<feature type="domain" description="Radical SAM core" evidence="13">
    <location>
        <begin position="85"/>
        <end position="303"/>
    </location>
</feature>
<evidence type="ECO:0000256" key="1">
    <source>
        <dbReference type="ARBA" id="ARBA00001933"/>
    </source>
</evidence>
<dbReference type="PIRSF" id="PIRSF004911">
    <property type="entry name" value="DUF160"/>
    <property type="match status" value="1"/>
</dbReference>
<proteinExistence type="inferred from homology"/>
<comment type="caution">
    <text evidence="14">The sequence shown here is derived from an EMBL/GenBank/DDBJ whole genome shotgun (WGS) entry which is preliminary data.</text>
</comment>
<dbReference type="GO" id="GO:0016853">
    <property type="term" value="F:isomerase activity"/>
    <property type="evidence" value="ECO:0007669"/>
    <property type="project" value="UniProtKB-KW"/>
</dbReference>
<evidence type="ECO:0000313" key="15">
    <source>
        <dbReference type="Proteomes" id="UP000189670"/>
    </source>
</evidence>
<comment type="similarity">
    <text evidence="3">Belongs to the radical SAM superfamily. KamA family.</text>
</comment>
<keyword evidence="4 11" id="KW-0004">4Fe-4S</keyword>
<evidence type="ECO:0000256" key="11">
    <source>
        <dbReference type="PIRSR" id="PIRSR004911-1"/>
    </source>
</evidence>
<dbReference type="NCBIfam" id="TIGR00238">
    <property type="entry name" value="KamA family radical SAM protein"/>
    <property type="match status" value="1"/>
</dbReference>
<dbReference type="InterPro" id="IPR007197">
    <property type="entry name" value="rSAM"/>
</dbReference>
<dbReference type="PANTHER" id="PTHR30538">
    <property type="entry name" value="LYSINE 2,3-AMINOMUTASE-RELATED"/>
    <property type="match status" value="1"/>
</dbReference>
<dbReference type="InterPro" id="IPR013785">
    <property type="entry name" value="Aldolase_TIM"/>
</dbReference>
<keyword evidence="8" id="KW-0408">Iron</keyword>
<evidence type="ECO:0000256" key="12">
    <source>
        <dbReference type="PIRSR" id="PIRSR603739-50"/>
    </source>
</evidence>
<evidence type="ECO:0000256" key="9">
    <source>
        <dbReference type="ARBA" id="ARBA00023014"/>
    </source>
</evidence>
<dbReference type="SMART" id="SM00729">
    <property type="entry name" value="Elp3"/>
    <property type="match status" value="1"/>
</dbReference>
<dbReference type="AlphaFoldDB" id="A0A1V1NYU2"/>
<dbReference type="PROSITE" id="PS51918">
    <property type="entry name" value="RADICAL_SAM"/>
    <property type="match status" value="1"/>
</dbReference>
<name>A0A1V1NYU2_9BACT</name>
<feature type="binding site" evidence="11">
    <location>
        <position position="103"/>
    </location>
    <ligand>
        <name>[4Fe-4S] cluster</name>
        <dbReference type="ChEBI" id="CHEBI:49883"/>
        <note>4Fe-4S-S-AdoMet</note>
    </ligand>
</feature>
<keyword evidence="5" id="KW-0949">S-adenosyl-L-methionine</keyword>
<evidence type="ECO:0000256" key="5">
    <source>
        <dbReference type="ARBA" id="ARBA00022691"/>
    </source>
</evidence>
<evidence type="ECO:0000256" key="8">
    <source>
        <dbReference type="ARBA" id="ARBA00023004"/>
    </source>
</evidence>
<dbReference type="EMBL" id="ATBP01001257">
    <property type="protein sequence ID" value="ETR67695.1"/>
    <property type="molecule type" value="Genomic_DNA"/>
</dbReference>
<dbReference type="Pfam" id="PF12544">
    <property type="entry name" value="LAM_C"/>
    <property type="match status" value="1"/>
</dbReference>
<evidence type="ECO:0000256" key="2">
    <source>
        <dbReference type="ARBA" id="ARBA00001966"/>
    </source>
</evidence>
<reference evidence="15" key="1">
    <citation type="submission" date="2012-11" db="EMBL/GenBank/DDBJ databases">
        <authorList>
            <person name="Lucero-Rivera Y.E."/>
            <person name="Tovar-Ramirez D."/>
        </authorList>
    </citation>
    <scope>NUCLEOTIDE SEQUENCE [LARGE SCALE GENOMIC DNA]</scope>
    <source>
        <strain evidence="15">Araruama</strain>
    </source>
</reference>
<comment type="cofactor">
    <cofactor evidence="1 12">
        <name>pyridoxal 5'-phosphate</name>
        <dbReference type="ChEBI" id="CHEBI:597326"/>
    </cofactor>
</comment>
<feature type="binding site" evidence="11">
    <location>
        <position position="106"/>
    </location>
    <ligand>
        <name>[4Fe-4S] cluster</name>
        <dbReference type="ChEBI" id="CHEBI:49883"/>
        <note>4Fe-4S-S-AdoMet</note>
    </ligand>
</feature>
<evidence type="ECO:0000259" key="13">
    <source>
        <dbReference type="PROSITE" id="PS51918"/>
    </source>
</evidence>
<dbReference type="InterPro" id="IPR006638">
    <property type="entry name" value="Elp3/MiaA/NifB-like_rSAM"/>
</dbReference>
<accession>A0A1V1NYU2</accession>
<dbReference type="SUPFAM" id="SSF102114">
    <property type="entry name" value="Radical SAM enzymes"/>
    <property type="match status" value="1"/>
</dbReference>
<evidence type="ECO:0000256" key="3">
    <source>
        <dbReference type="ARBA" id="ARBA00008703"/>
    </source>
</evidence>
<dbReference type="GO" id="GO:0046872">
    <property type="term" value="F:metal ion binding"/>
    <property type="evidence" value="ECO:0007669"/>
    <property type="project" value="UniProtKB-KW"/>
</dbReference>
<dbReference type="InterPro" id="IPR025895">
    <property type="entry name" value="LAM_C_dom"/>
</dbReference>
<feature type="binding site" evidence="11">
    <location>
        <position position="99"/>
    </location>
    <ligand>
        <name>[4Fe-4S] cluster</name>
        <dbReference type="ChEBI" id="CHEBI:49883"/>
        <note>4Fe-4S-S-AdoMet</note>
    </ligand>
</feature>
<dbReference type="Gene3D" id="3.20.20.70">
    <property type="entry name" value="Aldolase class I"/>
    <property type="match status" value="1"/>
</dbReference>
<dbReference type="GO" id="GO:0051539">
    <property type="term" value="F:4 iron, 4 sulfur cluster binding"/>
    <property type="evidence" value="ECO:0007669"/>
    <property type="project" value="UniProtKB-KW"/>
</dbReference>
<keyword evidence="10" id="KW-0413">Isomerase</keyword>
<keyword evidence="6 11" id="KW-0479">Metal-binding</keyword>
<organism evidence="14 15">
    <name type="scientific">Candidatus Magnetoglobus multicellularis str. Araruama</name>
    <dbReference type="NCBI Taxonomy" id="890399"/>
    <lineage>
        <taxon>Bacteria</taxon>
        <taxon>Pseudomonadati</taxon>
        <taxon>Thermodesulfobacteriota</taxon>
        <taxon>Desulfobacteria</taxon>
        <taxon>Desulfobacterales</taxon>
        <taxon>Desulfobacteraceae</taxon>
        <taxon>Candidatus Magnetoglobus</taxon>
    </lineage>
</organism>
<feature type="modified residue" description="N6-(pyridoxal phosphate)lysine" evidence="12">
    <location>
        <position position="310"/>
    </location>
</feature>
<dbReference type="SFLD" id="SFLDG01070">
    <property type="entry name" value="PLP-dependent"/>
    <property type="match status" value="1"/>
</dbReference>
<protein>
    <submittedName>
        <fullName evidence="14">L-lysine 2,3-aminomutase</fullName>
    </submittedName>
</protein>
<comment type="cofactor">
    <cofactor evidence="2">
        <name>[4Fe-4S] cluster</name>
        <dbReference type="ChEBI" id="CHEBI:49883"/>
    </cofactor>
</comment>
<evidence type="ECO:0000256" key="10">
    <source>
        <dbReference type="ARBA" id="ARBA00023235"/>
    </source>
</evidence>
<gene>
    <name evidence="14" type="ORF">OMM_05007</name>
</gene>
<keyword evidence="7 12" id="KW-0663">Pyridoxal phosphate</keyword>